<sequence length="299" mass="30555">MLDTVDGPCGPCQHNTTGLHCERCLPGHYGNPVQGSCKPCACPLYLPSNNFSPNCALASAEGDDFVCTQCPDGYTGDRCELCDVGYWGSPSTAGGSCQACACGGAPCDSDTGRCLVCPPHTEGARCDQCQEGYWLGGAGEECVGCECGRGALSAACDARTGRCACAPGWAGRACDLCAPGHGDVAAGCPLCRCGPAARGGGCDPQSGACECAPGAAPPRCDVCLPAHYALGGQGCLDSYAANIYQRHVAPMSGGLLSPVTCHSSPVTAARRVMSRRNPVAAIFIKMPRVPPIWIAKIAR</sequence>
<feature type="non-terminal residue" evidence="8">
    <location>
        <position position="299"/>
    </location>
</feature>
<evidence type="ECO:0000259" key="7">
    <source>
        <dbReference type="PROSITE" id="PS50027"/>
    </source>
</evidence>
<name>A0ABN8IVS7_9NEOP</name>
<keyword evidence="5 6" id="KW-0424">Laminin EGF-like domain</keyword>
<keyword evidence="9" id="KW-1185">Reference proteome</keyword>
<evidence type="ECO:0000313" key="8">
    <source>
        <dbReference type="EMBL" id="CAH2065789.1"/>
    </source>
</evidence>
<feature type="domain" description="Laminin EGF-like" evidence="7">
    <location>
        <begin position="1"/>
        <end position="39"/>
    </location>
</feature>
<evidence type="ECO:0000256" key="1">
    <source>
        <dbReference type="ARBA" id="ARBA00022729"/>
    </source>
</evidence>
<dbReference type="InterPro" id="IPR002049">
    <property type="entry name" value="LE_dom"/>
</dbReference>
<dbReference type="PANTHER" id="PTHR10574">
    <property type="entry name" value="NETRIN/LAMININ-RELATED"/>
    <property type="match status" value="1"/>
</dbReference>
<evidence type="ECO:0000256" key="5">
    <source>
        <dbReference type="ARBA" id="ARBA00023292"/>
    </source>
</evidence>
<keyword evidence="1" id="KW-0732">Signal</keyword>
<keyword evidence="2" id="KW-0677">Repeat</keyword>
<dbReference type="PRINTS" id="PR00011">
    <property type="entry name" value="EGFLAMININ"/>
</dbReference>
<dbReference type="InterPro" id="IPR050440">
    <property type="entry name" value="Laminin/Netrin_ECM"/>
</dbReference>
<dbReference type="Proteomes" id="UP000837857">
    <property type="component" value="Chromosome 4"/>
</dbReference>
<dbReference type="Pfam" id="PF24973">
    <property type="entry name" value="EGF_LMN_ATRN"/>
    <property type="match status" value="1"/>
</dbReference>
<reference evidence="8" key="1">
    <citation type="submission" date="2022-03" db="EMBL/GenBank/DDBJ databases">
        <authorList>
            <person name="Martin H S."/>
        </authorList>
    </citation>
    <scope>NUCLEOTIDE SEQUENCE</scope>
</reference>
<dbReference type="SMART" id="SM00180">
    <property type="entry name" value="EGF_Lam"/>
    <property type="match status" value="5"/>
</dbReference>
<dbReference type="PROSITE" id="PS01248">
    <property type="entry name" value="EGF_LAM_1"/>
    <property type="match status" value="1"/>
</dbReference>
<dbReference type="EMBL" id="OW152816">
    <property type="protein sequence ID" value="CAH2065789.1"/>
    <property type="molecule type" value="Genomic_DNA"/>
</dbReference>
<dbReference type="InterPro" id="IPR056863">
    <property type="entry name" value="LMN_ATRN_NET-like_EGF"/>
</dbReference>
<dbReference type="PANTHER" id="PTHR10574:SF444">
    <property type="entry name" value="BASEMENT MEMBRANE-SPECIFIC HEPARAN SULFATE PROTEOGLYCAN CORE PROTEIN"/>
    <property type="match status" value="1"/>
</dbReference>
<evidence type="ECO:0000313" key="9">
    <source>
        <dbReference type="Proteomes" id="UP000837857"/>
    </source>
</evidence>
<proteinExistence type="predicted"/>
<feature type="disulfide bond" evidence="6">
    <location>
        <begin position="12"/>
        <end position="21"/>
    </location>
</feature>
<evidence type="ECO:0000256" key="6">
    <source>
        <dbReference type="PROSITE-ProRule" id="PRU00460"/>
    </source>
</evidence>
<evidence type="ECO:0000256" key="4">
    <source>
        <dbReference type="ARBA" id="ARBA00023180"/>
    </source>
</evidence>
<protein>
    <recommendedName>
        <fullName evidence="7">Laminin EGF-like domain-containing protein</fullName>
    </recommendedName>
</protein>
<gene>
    <name evidence="8" type="ORF">IPOD504_LOCUS13134</name>
</gene>
<keyword evidence="3 6" id="KW-1015">Disulfide bond</keyword>
<evidence type="ECO:0000256" key="3">
    <source>
        <dbReference type="ARBA" id="ARBA00023157"/>
    </source>
</evidence>
<feature type="disulfide bond" evidence="6">
    <location>
        <begin position="165"/>
        <end position="174"/>
    </location>
</feature>
<evidence type="ECO:0000256" key="2">
    <source>
        <dbReference type="ARBA" id="ARBA00022737"/>
    </source>
</evidence>
<dbReference type="Gene3D" id="2.10.25.10">
    <property type="entry name" value="Laminin"/>
    <property type="match status" value="5"/>
</dbReference>
<keyword evidence="4" id="KW-0325">Glycoprotein</keyword>
<dbReference type="CDD" id="cd00055">
    <property type="entry name" value="EGF_Lam"/>
    <property type="match status" value="4"/>
</dbReference>
<dbReference type="Pfam" id="PF00053">
    <property type="entry name" value="EGF_laminin"/>
    <property type="match status" value="4"/>
</dbReference>
<organism evidence="8 9">
    <name type="scientific">Iphiclides podalirius</name>
    <name type="common">scarce swallowtail</name>
    <dbReference type="NCBI Taxonomy" id="110791"/>
    <lineage>
        <taxon>Eukaryota</taxon>
        <taxon>Metazoa</taxon>
        <taxon>Ecdysozoa</taxon>
        <taxon>Arthropoda</taxon>
        <taxon>Hexapoda</taxon>
        <taxon>Insecta</taxon>
        <taxon>Pterygota</taxon>
        <taxon>Neoptera</taxon>
        <taxon>Endopterygota</taxon>
        <taxon>Lepidoptera</taxon>
        <taxon>Glossata</taxon>
        <taxon>Ditrysia</taxon>
        <taxon>Papilionoidea</taxon>
        <taxon>Papilionidae</taxon>
        <taxon>Papilioninae</taxon>
        <taxon>Iphiclides</taxon>
    </lineage>
</organism>
<dbReference type="SUPFAM" id="SSF57196">
    <property type="entry name" value="EGF/Laminin"/>
    <property type="match status" value="2"/>
</dbReference>
<dbReference type="PROSITE" id="PS50027">
    <property type="entry name" value="EGF_LAM_2"/>
    <property type="match status" value="2"/>
</dbReference>
<comment type="caution">
    <text evidence="6">Lacks conserved residue(s) required for the propagation of feature annotation.</text>
</comment>
<feature type="domain" description="Laminin EGF-like" evidence="7">
    <location>
        <begin position="145"/>
        <end position="195"/>
    </location>
</feature>
<accession>A0ABN8IVS7</accession>